<comment type="caution">
    <text evidence="2">The sequence shown here is derived from an EMBL/GenBank/DDBJ whole genome shotgun (WGS) entry which is preliminary data.</text>
</comment>
<keyword evidence="3" id="KW-1185">Reference proteome</keyword>
<proteinExistence type="predicted"/>
<dbReference type="Gene3D" id="1.25.40.20">
    <property type="entry name" value="Ankyrin repeat-containing domain"/>
    <property type="match status" value="1"/>
</dbReference>
<accession>A0A4S8QWC6</accession>
<dbReference type="PROSITE" id="PS50088">
    <property type="entry name" value="ANK_REPEAT"/>
    <property type="match status" value="1"/>
</dbReference>
<keyword evidence="1" id="KW-0040">ANK repeat</keyword>
<dbReference type="OrthoDB" id="3200163at2759"/>
<dbReference type="AlphaFoldDB" id="A0A4S8QWC6"/>
<dbReference type="InterPro" id="IPR036770">
    <property type="entry name" value="Ankyrin_rpt-contain_sf"/>
</dbReference>
<reference evidence="2 3" key="1">
    <citation type="submission" date="2017-12" db="EMBL/GenBank/DDBJ databases">
        <title>Comparative genomics of Botrytis spp.</title>
        <authorList>
            <person name="Valero-Jimenez C.A."/>
            <person name="Tapia P."/>
            <person name="Veloso J."/>
            <person name="Silva-Moreno E."/>
            <person name="Staats M."/>
            <person name="Valdes J.H."/>
            <person name="Van Kan J.A.L."/>
        </authorList>
    </citation>
    <scope>NUCLEOTIDE SEQUENCE [LARGE SCALE GENOMIC DNA]</scope>
    <source>
        <strain evidence="2 3">MUCL435</strain>
    </source>
</reference>
<organism evidence="2 3">
    <name type="scientific">Botrytis galanthina</name>
    <dbReference type="NCBI Taxonomy" id="278940"/>
    <lineage>
        <taxon>Eukaryota</taxon>
        <taxon>Fungi</taxon>
        <taxon>Dikarya</taxon>
        <taxon>Ascomycota</taxon>
        <taxon>Pezizomycotina</taxon>
        <taxon>Leotiomycetes</taxon>
        <taxon>Helotiales</taxon>
        <taxon>Sclerotiniaceae</taxon>
        <taxon>Botrytis</taxon>
    </lineage>
</organism>
<dbReference type="EMBL" id="PQXL01000281">
    <property type="protein sequence ID" value="THV47895.1"/>
    <property type="molecule type" value="Genomic_DNA"/>
</dbReference>
<sequence length="670" mass="76176">MLDSSSINEALGLCSEVLTSLNRLSQNIVFPTADTPLLIKKWRIMRGVIKMEKLQGLQSKLNSAKLILVLARQNSSQLLSMQTYKSQQQLMNMVGDMELNLQELASKPVETTSRHPPDSDVHLDALKLQARALARNIQNHAMRIGLERAMDFGFVELTKPAERNLRRKSDFLENVNYSFSTINTPFGKINTCITTLSFEDDTYKMRTNLIIHPSRFSQLCGVNFGFRIALSNSYGAFKHELKAYRAVPDDATIFRLCREGQIDIIRHLFDEGLASPLDTDSFGRTPLMMAASAGNISTCRFLVNEGADLEARDLHNNNLGSYACGTWFQDQGEKRTLSHAWTLASVPYDVRIETIRMFIEQYEVSEDLNSCGVIGIRRLSNAHYLVAAHRRGSGRDIFYWAASMLQDQLVLTSTLHFNFWAVLDLAMRFEDTDVIDYLFRSCPCNITKDWVTHTVGYRLMLKMRESDQTHLLRCMISHGMDLHSIFVLSPSSTDEFQKSTIMTLALRSSAAFFNLKTALKNLDINIPQFVCDEMQQGPAIAAGWTTQSLLAIFDLDYVPNKSLTYFLCPHKCSRGRYDYGRELSWEILLGKVKIGSDFSSGVEDIMHELEEDIIKLQSINRRICSCCGKVGRSYATHDELVIEKQRINWDESCAEEDEMEEEDSMFLLSI</sequence>
<dbReference type="PROSITE" id="PS50297">
    <property type="entry name" value="ANK_REP_REGION"/>
    <property type="match status" value="1"/>
</dbReference>
<dbReference type="InterPro" id="IPR002110">
    <property type="entry name" value="Ankyrin_rpt"/>
</dbReference>
<name>A0A4S8QWC6_9HELO</name>
<dbReference type="SUPFAM" id="SSF48403">
    <property type="entry name" value="Ankyrin repeat"/>
    <property type="match status" value="1"/>
</dbReference>
<dbReference type="Proteomes" id="UP000308671">
    <property type="component" value="Unassembled WGS sequence"/>
</dbReference>
<protein>
    <submittedName>
        <fullName evidence="2">Uncharacterized protein</fullName>
    </submittedName>
</protein>
<evidence type="ECO:0000313" key="3">
    <source>
        <dbReference type="Proteomes" id="UP000308671"/>
    </source>
</evidence>
<feature type="repeat" description="ANK" evidence="1">
    <location>
        <begin position="282"/>
        <end position="314"/>
    </location>
</feature>
<dbReference type="SMART" id="SM00248">
    <property type="entry name" value="ANK"/>
    <property type="match status" value="2"/>
</dbReference>
<evidence type="ECO:0000313" key="2">
    <source>
        <dbReference type="EMBL" id="THV47895.1"/>
    </source>
</evidence>
<gene>
    <name evidence="2" type="ORF">BGAL_0281g00030</name>
</gene>
<dbReference type="Pfam" id="PF12796">
    <property type="entry name" value="Ank_2"/>
    <property type="match status" value="1"/>
</dbReference>
<evidence type="ECO:0000256" key="1">
    <source>
        <dbReference type="PROSITE-ProRule" id="PRU00023"/>
    </source>
</evidence>